<dbReference type="InterPro" id="IPR031704">
    <property type="entry name" value="Glyco_hydro_36_N"/>
</dbReference>
<evidence type="ECO:0000256" key="1">
    <source>
        <dbReference type="ARBA" id="ARBA00001255"/>
    </source>
</evidence>
<comment type="caution">
    <text evidence="7">The sequence shown here is derived from an EMBL/GenBank/DDBJ whole genome shotgun (WGS) entry which is preliminary data.</text>
</comment>
<evidence type="ECO:0000313" key="8">
    <source>
        <dbReference type="Proteomes" id="UP001596492"/>
    </source>
</evidence>
<proteinExistence type="predicted"/>
<evidence type="ECO:0000259" key="6">
    <source>
        <dbReference type="Pfam" id="PF16875"/>
    </source>
</evidence>
<dbReference type="CDD" id="cd14791">
    <property type="entry name" value="GH36"/>
    <property type="match status" value="1"/>
</dbReference>
<dbReference type="PROSITE" id="PS00512">
    <property type="entry name" value="ALPHA_GALACTOSIDASE"/>
    <property type="match status" value="1"/>
</dbReference>
<dbReference type="PANTHER" id="PTHR43053">
    <property type="entry name" value="GLYCOSIDASE FAMILY 31"/>
    <property type="match status" value="1"/>
</dbReference>
<evidence type="ECO:0000256" key="3">
    <source>
        <dbReference type="ARBA" id="ARBA00022801"/>
    </source>
</evidence>
<gene>
    <name evidence="7" type="ORF">ACFQS8_15530</name>
</gene>
<dbReference type="InterPro" id="IPR031705">
    <property type="entry name" value="Glyco_hydro_36_C"/>
</dbReference>
<evidence type="ECO:0000259" key="5">
    <source>
        <dbReference type="Pfam" id="PF16874"/>
    </source>
</evidence>
<dbReference type="Gene3D" id="2.60.40.1180">
    <property type="entry name" value="Golgi alpha-mannosidase II"/>
    <property type="match status" value="1"/>
</dbReference>
<dbReference type="RefSeq" id="WP_382169089.1">
    <property type="nucleotide sequence ID" value="NZ_JBHTBR010000009.1"/>
</dbReference>
<name>A0ABW2IPM5_9PROT</name>
<dbReference type="GO" id="GO:0004557">
    <property type="term" value="F:alpha-galactosidase activity"/>
    <property type="evidence" value="ECO:0007669"/>
    <property type="project" value="UniProtKB-EC"/>
</dbReference>
<dbReference type="Pfam" id="PF16875">
    <property type="entry name" value="Glyco_hydro_36N"/>
    <property type="match status" value="1"/>
</dbReference>
<dbReference type="InterPro" id="IPR017853">
    <property type="entry name" value="GH"/>
</dbReference>
<dbReference type="Gene3D" id="3.20.20.70">
    <property type="entry name" value="Aldolase class I"/>
    <property type="match status" value="1"/>
</dbReference>
<dbReference type="SUPFAM" id="SSF51445">
    <property type="entry name" value="(Trans)glycosidases"/>
    <property type="match status" value="1"/>
</dbReference>
<protein>
    <recommendedName>
        <fullName evidence="2">alpha-galactosidase</fullName>
        <ecNumber evidence="2">3.2.1.22</ecNumber>
    </recommendedName>
</protein>
<evidence type="ECO:0000256" key="2">
    <source>
        <dbReference type="ARBA" id="ARBA00012755"/>
    </source>
</evidence>
<evidence type="ECO:0000256" key="4">
    <source>
        <dbReference type="ARBA" id="ARBA00023295"/>
    </source>
</evidence>
<accession>A0ABW2IPM5</accession>
<dbReference type="InterPro" id="IPR013780">
    <property type="entry name" value="Glyco_hydro_b"/>
</dbReference>
<dbReference type="Pfam" id="PF16874">
    <property type="entry name" value="Glyco_hydro_36C"/>
    <property type="match status" value="1"/>
</dbReference>
<dbReference type="InterPro" id="IPR000111">
    <property type="entry name" value="Glyco_hydro_27/36_CS"/>
</dbReference>
<dbReference type="Gene3D" id="2.70.98.60">
    <property type="entry name" value="alpha-galactosidase from lactobacil brevis"/>
    <property type="match status" value="1"/>
</dbReference>
<dbReference type="Pfam" id="PF02065">
    <property type="entry name" value="Melibiase"/>
    <property type="match status" value="1"/>
</dbReference>
<sequence length="712" mass="80196">MTTQLVSVCSSKCQLVLDVSGGRRPRIVYWGAALKHANFEELGLLGQRQWAYGGAGIDIASSLSNELGAGNIGPSGFLAHRQGKDWAAFFKTIEVNQISKHQVRIECVDENLDLRVVYDVSIHPDSHVMEASTEVINQGKSQLEIDWCSALCIPLDQRFDRLLGFSGRWAYEFAQEEVDFFRGSYLRENKNGRTSHDNFPGLIAKTGFTSEENGLAAGFHLGWSGNSRVRADRNSDQRAFVQMGELFFPGEMQLAPQESYKTPVLYAAWSEEGLNGLSHQFHEHVRGKVLDGRIRGKARPVHYNTWEAVYFDHSEEKLIAIAEKAAEMGVERFVLDDGWFGSRRSDKSGLGDWFVSADIYARGLQPLADKVRDLGMEFGIWFEPEMVNPDSDLFRKHPDWVLEAPGVEQIPFRDQYVLDLTKDDVFQYLFNTISDIVKTLNVAYVKWDMNRDIHHPGSAGRGAIHKQTLAVYALMQKLRTTHPELEIESCASGGGRTDYGVLQQTDRIWTSDSNDALDRQRIQHGASYFFPLDVIGAHVGPKNCHITGRVYSIEYRAATALFGHMGLELNLLAEPKEDLETLKTAISLYKTHRETLHTGDFYRIESQEYLNVVSVVRKDKSEALLSCAKVMQHTTSLPERVRFVGLDASKSYRVKIVWPTANISITSPSIVEHADFLGEGYVFSGEALMRQGLQLPVTYPDICLLFHIKSEN</sequence>
<dbReference type="Proteomes" id="UP001596492">
    <property type="component" value="Unassembled WGS sequence"/>
</dbReference>
<keyword evidence="8" id="KW-1185">Reference proteome</keyword>
<keyword evidence="4 7" id="KW-0326">Glycosidase</keyword>
<dbReference type="PRINTS" id="PR00743">
    <property type="entry name" value="GLHYDRLASE36"/>
</dbReference>
<dbReference type="PANTHER" id="PTHR43053:SF3">
    <property type="entry name" value="ALPHA-GALACTOSIDASE C-RELATED"/>
    <property type="match status" value="1"/>
</dbReference>
<dbReference type="InterPro" id="IPR002252">
    <property type="entry name" value="Glyco_hydro_36"/>
</dbReference>
<feature type="domain" description="Glycosyl hydrolase family 36 C-terminal" evidence="5">
    <location>
        <begin position="612"/>
        <end position="697"/>
    </location>
</feature>
<reference evidence="8" key="1">
    <citation type="journal article" date="2019" name="Int. J. Syst. Evol. Microbiol.">
        <title>The Global Catalogue of Microorganisms (GCM) 10K type strain sequencing project: providing services to taxonomists for standard genome sequencing and annotation.</title>
        <authorList>
            <consortium name="The Broad Institute Genomics Platform"/>
            <consortium name="The Broad Institute Genome Sequencing Center for Infectious Disease"/>
            <person name="Wu L."/>
            <person name="Ma J."/>
        </authorList>
    </citation>
    <scope>NUCLEOTIDE SEQUENCE [LARGE SCALE GENOMIC DNA]</scope>
    <source>
        <strain evidence="8">CCUG 51308</strain>
    </source>
</reference>
<keyword evidence="3 7" id="KW-0378">Hydrolase</keyword>
<evidence type="ECO:0000313" key="7">
    <source>
        <dbReference type="EMBL" id="MFC7293032.1"/>
    </source>
</evidence>
<dbReference type="InterPro" id="IPR050985">
    <property type="entry name" value="Alpha-glycosidase_related"/>
</dbReference>
<dbReference type="EC" id="3.2.1.22" evidence="2"/>
<organism evidence="7 8">
    <name type="scientific">Hirschia litorea</name>
    <dbReference type="NCBI Taxonomy" id="1199156"/>
    <lineage>
        <taxon>Bacteria</taxon>
        <taxon>Pseudomonadati</taxon>
        <taxon>Pseudomonadota</taxon>
        <taxon>Alphaproteobacteria</taxon>
        <taxon>Hyphomonadales</taxon>
        <taxon>Hyphomonadaceae</taxon>
        <taxon>Hirschia</taxon>
    </lineage>
</organism>
<dbReference type="InterPro" id="IPR038417">
    <property type="entry name" value="Alpga-gal_N_sf"/>
</dbReference>
<feature type="domain" description="Glycosyl hydrolase family 36 N-terminal" evidence="6">
    <location>
        <begin position="24"/>
        <end position="254"/>
    </location>
</feature>
<dbReference type="InterPro" id="IPR013785">
    <property type="entry name" value="Aldolase_TIM"/>
</dbReference>
<comment type="catalytic activity">
    <reaction evidence="1">
        <text>Hydrolysis of terminal, non-reducing alpha-D-galactose residues in alpha-D-galactosides, including galactose oligosaccharides, galactomannans and galactolipids.</text>
        <dbReference type="EC" id="3.2.1.22"/>
    </reaction>
</comment>
<dbReference type="EMBL" id="JBHTBR010000009">
    <property type="protein sequence ID" value="MFC7293032.1"/>
    <property type="molecule type" value="Genomic_DNA"/>
</dbReference>